<dbReference type="InterPro" id="IPR000504">
    <property type="entry name" value="RRM_dom"/>
</dbReference>
<dbReference type="PANTHER" id="PTHR23003">
    <property type="entry name" value="RNA RECOGNITION MOTIF RRM DOMAIN CONTAINING PROTEIN"/>
    <property type="match status" value="1"/>
</dbReference>
<dbReference type="OrthoDB" id="1049195at2759"/>
<dbReference type="GO" id="GO:0005737">
    <property type="term" value="C:cytoplasm"/>
    <property type="evidence" value="ECO:0007669"/>
    <property type="project" value="TreeGrafter"/>
</dbReference>
<sequence>MSSRRDSGASSSQSGFFCLSNVQGDWQTLKDLLRSEIRGQPGWVDFLKGSTPGQTDAYFSVKTEEDADKAYYALTNKGLNGVPVGVHRFNDKTSPPALVACNCQELHPGCVGHLGGIYADTSGVTSHMMAQMPQHMAAPYYATAPAYAYPMPANTMQHTQTYMAVPYAVPIATTAYSMQSVMAYATPQYQYIPQPPVQQMRINANGGTVPMEARGIFISNIDQSTTQEQLEAFLRERNARPISVRLPRDRKRARGHATVLFDTGMEAQNAMIVLDGQTLQGKKIRVRMDQNATVVESSSGPLVVNGSSQGTRQRR</sequence>
<dbReference type="EMBL" id="ML996575">
    <property type="protein sequence ID" value="KAF2756338.1"/>
    <property type="molecule type" value="Genomic_DNA"/>
</dbReference>
<dbReference type="GeneID" id="54488219"/>
<dbReference type="CDD" id="cd00590">
    <property type="entry name" value="RRM_SF"/>
    <property type="match status" value="1"/>
</dbReference>
<dbReference type="InterPro" id="IPR050374">
    <property type="entry name" value="RRT5_SRSF_SR"/>
</dbReference>
<evidence type="ECO:0000313" key="6">
    <source>
        <dbReference type="Proteomes" id="UP000799437"/>
    </source>
</evidence>
<dbReference type="AlphaFoldDB" id="A0A6A6W090"/>
<dbReference type="RefSeq" id="XP_033598789.1">
    <property type="nucleotide sequence ID" value="XM_033747165.1"/>
</dbReference>
<proteinExistence type="predicted"/>
<dbReference type="GO" id="GO:0005634">
    <property type="term" value="C:nucleus"/>
    <property type="evidence" value="ECO:0007669"/>
    <property type="project" value="TreeGrafter"/>
</dbReference>
<gene>
    <name evidence="5" type="ORF">EJ05DRAFT_501844</name>
</gene>
<name>A0A6A6W090_9PEZI</name>
<organism evidence="5 6">
    <name type="scientific">Pseudovirgaria hyperparasitica</name>
    <dbReference type="NCBI Taxonomy" id="470096"/>
    <lineage>
        <taxon>Eukaryota</taxon>
        <taxon>Fungi</taxon>
        <taxon>Dikarya</taxon>
        <taxon>Ascomycota</taxon>
        <taxon>Pezizomycotina</taxon>
        <taxon>Dothideomycetes</taxon>
        <taxon>Dothideomycetes incertae sedis</taxon>
        <taxon>Acrospermales</taxon>
        <taxon>Acrospermaceae</taxon>
        <taxon>Pseudovirgaria</taxon>
    </lineage>
</organism>
<evidence type="ECO:0000256" key="3">
    <source>
        <dbReference type="SAM" id="MobiDB-lite"/>
    </source>
</evidence>
<protein>
    <recommendedName>
        <fullName evidence="4">RRM domain-containing protein</fullName>
    </recommendedName>
</protein>
<dbReference type="GO" id="GO:0003729">
    <property type="term" value="F:mRNA binding"/>
    <property type="evidence" value="ECO:0007669"/>
    <property type="project" value="TreeGrafter"/>
</dbReference>
<evidence type="ECO:0000256" key="1">
    <source>
        <dbReference type="ARBA" id="ARBA00022884"/>
    </source>
</evidence>
<dbReference type="Gene3D" id="3.30.70.330">
    <property type="match status" value="1"/>
</dbReference>
<dbReference type="PROSITE" id="PS50102">
    <property type="entry name" value="RRM"/>
    <property type="match status" value="1"/>
</dbReference>
<dbReference type="InterPro" id="IPR035979">
    <property type="entry name" value="RBD_domain_sf"/>
</dbReference>
<dbReference type="Pfam" id="PF00076">
    <property type="entry name" value="RRM_1"/>
    <property type="match status" value="1"/>
</dbReference>
<evidence type="ECO:0000259" key="4">
    <source>
        <dbReference type="PROSITE" id="PS50102"/>
    </source>
</evidence>
<feature type="region of interest" description="Disordered" evidence="3">
    <location>
        <begin position="296"/>
        <end position="315"/>
    </location>
</feature>
<dbReference type="InterPro" id="IPR012677">
    <property type="entry name" value="Nucleotide-bd_a/b_plait_sf"/>
</dbReference>
<evidence type="ECO:0000256" key="2">
    <source>
        <dbReference type="PROSITE-ProRule" id="PRU00176"/>
    </source>
</evidence>
<dbReference type="SMART" id="SM00360">
    <property type="entry name" value="RRM"/>
    <property type="match status" value="1"/>
</dbReference>
<reference evidence="5" key="1">
    <citation type="journal article" date="2020" name="Stud. Mycol.">
        <title>101 Dothideomycetes genomes: a test case for predicting lifestyles and emergence of pathogens.</title>
        <authorList>
            <person name="Haridas S."/>
            <person name="Albert R."/>
            <person name="Binder M."/>
            <person name="Bloem J."/>
            <person name="Labutti K."/>
            <person name="Salamov A."/>
            <person name="Andreopoulos B."/>
            <person name="Baker S."/>
            <person name="Barry K."/>
            <person name="Bills G."/>
            <person name="Bluhm B."/>
            <person name="Cannon C."/>
            <person name="Castanera R."/>
            <person name="Culley D."/>
            <person name="Daum C."/>
            <person name="Ezra D."/>
            <person name="Gonzalez J."/>
            <person name="Henrissat B."/>
            <person name="Kuo A."/>
            <person name="Liang C."/>
            <person name="Lipzen A."/>
            <person name="Lutzoni F."/>
            <person name="Magnuson J."/>
            <person name="Mondo S."/>
            <person name="Nolan M."/>
            <person name="Ohm R."/>
            <person name="Pangilinan J."/>
            <person name="Park H.-J."/>
            <person name="Ramirez L."/>
            <person name="Alfaro M."/>
            <person name="Sun H."/>
            <person name="Tritt A."/>
            <person name="Yoshinaga Y."/>
            <person name="Zwiers L.-H."/>
            <person name="Turgeon B."/>
            <person name="Goodwin S."/>
            <person name="Spatafora J."/>
            <person name="Crous P."/>
            <person name="Grigoriev I."/>
        </authorList>
    </citation>
    <scope>NUCLEOTIDE SEQUENCE</scope>
    <source>
        <strain evidence="5">CBS 121739</strain>
    </source>
</reference>
<dbReference type="Proteomes" id="UP000799437">
    <property type="component" value="Unassembled WGS sequence"/>
</dbReference>
<keyword evidence="6" id="KW-1185">Reference proteome</keyword>
<keyword evidence="1 2" id="KW-0694">RNA-binding</keyword>
<evidence type="ECO:0000313" key="5">
    <source>
        <dbReference type="EMBL" id="KAF2756338.1"/>
    </source>
</evidence>
<dbReference type="SUPFAM" id="SSF54928">
    <property type="entry name" value="RNA-binding domain, RBD"/>
    <property type="match status" value="1"/>
</dbReference>
<feature type="domain" description="RRM" evidence="4">
    <location>
        <begin position="214"/>
        <end position="291"/>
    </location>
</feature>
<accession>A0A6A6W090</accession>